<feature type="region of interest" description="Disordered" evidence="1">
    <location>
        <begin position="1"/>
        <end position="95"/>
    </location>
</feature>
<comment type="caution">
    <text evidence="2">The sequence shown here is derived from an EMBL/GenBank/DDBJ whole genome shotgun (WGS) entry which is preliminary data.</text>
</comment>
<reference evidence="2" key="1">
    <citation type="journal article" name="BMC Genomics">
        <title>Long-read sequencing and de novo genome assembly of marine medaka (Oryzias melastigma).</title>
        <authorList>
            <person name="Liang P."/>
            <person name="Saqib H.S.A."/>
            <person name="Ni X."/>
            <person name="Shen Y."/>
        </authorList>
    </citation>
    <scope>NUCLEOTIDE SEQUENCE</scope>
    <source>
        <strain evidence="2">Bigg-433</strain>
    </source>
</reference>
<evidence type="ECO:0000256" key="1">
    <source>
        <dbReference type="SAM" id="MobiDB-lite"/>
    </source>
</evidence>
<feature type="compositionally biased region" description="Polar residues" evidence="1">
    <location>
        <begin position="65"/>
        <end position="78"/>
    </location>
</feature>
<dbReference type="AlphaFoldDB" id="A0A834CFV8"/>
<dbReference type="EMBL" id="WKFB01000281">
    <property type="protein sequence ID" value="KAF6728494.1"/>
    <property type="molecule type" value="Genomic_DNA"/>
</dbReference>
<proteinExistence type="predicted"/>
<protein>
    <submittedName>
        <fullName evidence="2">Uncharacterized protein</fullName>
    </submittedName>
</protein>
<evidence type="ECO:0000313" key="2">
    <source>
        <dbReference type="EMBL" id="KAF6728494.1"/>
    </source>
</evidence>
<evidence type="ECO:0000313" key="3">
    <source>
        <dbReference type="Proteomes" id="UP000646548"/>
    </source>
</evidence>
<dbReference type="Proteomes" id="UP000646548">
    <property type="component" value="Unassembled WGS sequence"/>
</dbReference>
<organism evidence="2 3">
    <name type="scientific">Oryzias melastigma</name>
    <name type="common">Marine medaka</name>
    <dbReference type="NCBI Taxonomy" id="30732"/>
    <lineage>
        <taxon>Eukaryota</taxon>
        <taxon>Metazoa</taxon>
        <taxon>Chordata</taxon>
        <taxon>Craniata</taxon>
        <taxon>Vertebrata</taxon>
        <taxon>Euteleostomi</taxon>
        <taxon>Actinopterygii</taxon>
        <taxon>Neopterygii</taxon>
        <taxon>Teleostei</taxon>
        <taxon>Neoteleostei</taxon>
        <taxon>Acanthomorphata</taxon>
        <taxon>Ovalentaria</taxon>
        <taxon>Atherinomorphae</taxon>
        <taxon>Beloniformes</taxon>
        <taxon>Adrianichthyidae</taxon>
        <taxon>Oryziinae</taxon>
        <taxon>Oryzias</taxon>
    </lineage>
</organism>
<gene>
    <name evidence="2" type="ORF">FQA47_008642</name>
</gene>
<sequence>MRASGVAATFWAEGQPYHQEETQRGLEEEEGRDGSECLCVYSDRPRQQTLRHRLDHSQAGRRNTARQSDWQRGQATERVNQRRMSKGAVRNRAPE</sequence>
<name>A0A834CFV8_ORYME</name>
<accession>A0A834CFV8</accession>